<comment type="caution">
    <text evidence="1">The sequence shown here is derived from an EMBL/GenBank/DDBJ whole genome shotgun (WGS) entry which is preliminary data.</text>
</comment>
<evidence type="ECO:0000313" key="1">
    <source>
        <dbReference type="EMBL" id="HIP88804.1"/>
    </source>
</evidence>
<dbReference type="EMBL" id="DQUR01000080">
    <property type="protein sequence ID" value="HIP88804.1"/>
    <property type="molecule type" value="Genomic_DNA"/>
</dbReference>
<name>A0A833E2Y7_9EURY</name>
<evidence type="ECO:0000313" key="2">
    <source>
        <dbReference type="Proteomes" id="UP000653692"/>
    </source>
</evidence>
<accession>A0A833E2Y7</accession>
<gene>
    <name evidence="1" type="ORF">EYH24_02325</name>
</gene>
<dbReference type="AlphaFoldDB" id="A0A833E2Y7"/>
<protein>
    <submittedName>
        <fullName evidence="1">Uncharacterized protein</fullName>
    </submittedName>
</protein>
<organism evidence="1 2">
    <name type="scientific">Thermococcus paralvinellae</name>
    <dbReference type="NCBI Taxonomy" id="582419"/>
    <lineage>
        <taxon>Archaea</taxon>
        <taxon>Methanobacteriati</taxon>
        <taxon>Methanobacteriota</taxon>
        <taxon>Thermococci</taxon>
        <taxon>Thermococcales</taxon>
        <taxon>Thermococcaceae</taxon>
        <taxon>Thermococcus</taxon>
    </lineage>
</organism>
<proteinExistence type="predicted"/>
<sequence>MVEKKNYIKVTIMVAVLLVAFLLPAQAGSGGSDPRTDKVDCSFTVMNAHPTDKDIHEIELYDENESNTVNEMNPQEEYALKIVASDPNGAEDIKKIFVTIYDYGTLQKSPTRITEGDANSSYLVIYEWTKGEGWSLLAPTNSTWGINSNKSRGPEIQSSNISVGTWWLHFKPGKVANESEKWVIFVIVTDENVSFDNRSYVDRAEGYLNRTIRMNWYGEIEVLDETISFGELFPRTERSQVIDVNTISNGKYKIEGKTDAQWGTIIVNTTSMTPGPGQMVLLHKCYDSSCDPGIVSTTFTVIPGLDLLDGPTSEKGKSYRIELKLRLGYGILPGTYNGTYYVQIANA</sequence>
<dbReference type="Proteomes" id="UP000653692">
    <property type="component" value="Unassembled WGS sequence"/>
</dbReference>
<reference evidence="1" key="1">
    <citation type="journal article" date="2020" name="ISME J.">
        <title>Gammaproteobacteria mediating utilization of methyl-, sulfur- and petroleum organic compounds in deep ocean hydrothermal plumes.</title>
        <authorList>
            <person name="Zhou Z."/>
            <person name="Liu Y."/>
            <person name="Pan J."/>
            <person name="Cron B.R."/>
            <person name="Toner B.M."/>
            <person name="Anantharaman K."/>
            <person name="Breier J.A."/>
            <person name="Dick G.J."/>
            <person name="Li M."/>
        </authorList>
    </citation>
    <scope>NUCLEOTIDE SEQUENCE</scope>
    <source>
        <strain evidence="1">SZUA-1476</strain>
    </source>
</reference>